<evidence type="ECO:0000313" key="11">
    <source>
        <dbReference type="EMBL" id="CDO65367.1"/>
    </source>
</evidence>
<dbReference type="InterPro" id="IPR035427">
    <property type="entry name" value="Tim10-like_dom_sf"/>
</dbReference>
<evidence type="ECO:0000256" key="8">
    <source>
        <dbReference type="ARBA" id="ARBA00023157"/>
    </source>
</evidence>
<keyword evidence="6 9" id="KW-0811">Translocation</keyword>
<keyword evidence="4" id="KW-0862">Zinc</keyword>
<dbReference type="EMBL" id="LT969575">
    <property type="protein sequence ID" value="SOV80531.1"/>
    <property type="molecule type" value="Genomic_DNA"/>
</dbReference>
<dbReference type="GO" id="GO:0015031">
    <property type="term" value="P:protein transport"/>
    <property type="evidence" value="ECO:0007669"/>
    <property type="project" value="UniProtKB-KW"/>
</dbReference>
<dbReference type="Pfam" id="PF02953">
    <property type="entry name" value="zf-Tim10_DDP"/>
    <property type="match status" value="1"/>
</dbReference>
<reference evidence="13 16" key="4">
    <citation type="submission" date="2016-09" db="EMBL/GenBank/DDBJ databases">
        <authorList>
            <consortium name="Pathogen Informatics"/>
        </authorList>
    </citation>
    <scope>NUCLEOTIDE SEQUENCE [LARGE SCALE GENOMIC DNA]</scope>
</reference>
<dbReference type="Gene3D" id="1.10.287.810">
    <property type="entry name" value="Mitochondrial import inner membrane translocase subunit tim13 like domains"/>
    <property type="match status" value="1"/>
</dbReference>
<dbReference type="KEGG" id="prei:PRSY57_1207900"/>
<dbReference type="GeneID" id="24532138"/>
<dbReference type="GO" id="GO:0045039">
    <property type="term" value="P:protein insertion into mitochondrial inner membrane"/>
    <property type="evidence" value="ECO:0007669"/>
    <property type="project" value="TreeGrafter"/>
</dbReference>
<name>A0A060S0H1_PLARE</name>
<evidence type="ECO:0000256" key="9">
    <source>
        <dbReference type="RuleBase" id="RU367043"/>
    </source>
</evidence>
<dbReference type="FunFam" id="1.10.287.810:FF:000009">
    <property type="entry name" value="Mitochondrial import inner membrane translocase subunit TIM10, putative"/>
    <property type="match status" value="1"/>
</dbReference>
<evidence type="ECO:0000313" key="12">
    <source>
        <dbReference type="EMBL" id="KYN95197.1"/>
    </source>
</evidence>
<dbReference type="EMBL" id="LVLA01000013">
    <property type="protein sequence ID" value="KYN95197.1"/>
    <property type="molecule type" value="Genomic_DNA"/>
</dbReference>
<keyword evidence="9" id="KW-0472">Membrane</keyword>
<evidence type="ECO:0000313" key="14">
    <source>
        <dbReference type="Proteomes" id="UP000027581"/>
    </source>
</evidence>
<reference evidence="11" key="2">
    <citation type="submission" date="2014-05" db="EMBL/GenBank/DDBJ databases">
        <title>The genome sequences of chimpanzee malaria parasites reveal the path to human adaptation.</title>
        <authorList>
            <person name="Otto T.D."/>
            <person name="Rayner J.C."/>
            <person name="Boehme U."/>
            <person name="Pain A."/>
            <person name="Spottiswoode N."/>
            <person name="Sanders M."/>
            <person name="Quail M."/>
            <person name="Ollomo B."/>
            <person name="Renaud F."/>
            <person name="Thomas A.W."/>
            <person name="Prugnolle F."/>
            <person name="Conway D.J."/>
            <person name="Newbold C."/>
            <person name="Berriman M."/>
        </authorList>
    </citation>
    <scope>NUCLEOTIDE SEQUENCE [LARGE SCALE GENOMIC DNA]</scope>
    <source>
        <strain evidence="11">CDC</strain>
    </source>
</reference>
<keyword evidence="8 9" id="KW-1015">Disulfide bond</keyword>
<comment type="similarity">
    <text evidence="1 9">Belongs to the small Tim family.</text>
</comment>
<evidence type="ECO:0000256" key="2">
    <source>
        <dbReference type="ARBA" id="ARBA00022448"/>
    </source>
</evidence>
<evidence type="ECO:0000256" key="6">
    <source>
        <dbReference type="ARBA" id="ARBA00023010"/>
    </source>
</evidence>
<proteinExistence type="inferred from homology"/>
<evidence type="ECO:0000256" key="7">
    <source>
        <dbReference type="ARBA" id="ARBA00023128"/>
    </source>
</evidence>
<dbReference type="SUPFAM" id="SSF144122">
    <property type="entry name" value="Tim10-like"/>
    <property type="match status" value="1"/>
</dbReference>
<accession>A0A060S0H1</accession>
<dbReference type="InterPro" id="IPR004217">
    <property type="entry name" value="Tim10-like"/>
</dbReference>
<comment type="subcellular location">
    <subcellularLocation>
        <location evidence="9">Mitochondrion inner membrane</location>
        <topology evidence="9">Peripheral membrane protein</topology>
        <orientation evidence="9">Intermembrane side</orientation>
    </subcellularLocation>
</comment>
<comment type="domain">
    <text evidence="9">The twin CX3C motif contains 4 conserved Cys residues that form 2 disulfide bonds in the mitochondrial intermembrane space.</text>
</comment>
<keyword evidence="9" id="KW-0143">Chaperone</keyword>
<dbReference type="RefSeq" id="XP_012763963.1">
    <property type="nucleotide sequence ID" value="XM_012908509.1"/>
</dbReference>
<evidence type="ECO:0000313" key="15">
    <source>
        <dbReference type="Proteomes" id="UP000076359"/>
    </source>
</evidence>
<evidence type="ECO:0000256" key="1">
    <source>
        <dbReference type="ARBA" id="ARBA00006720"/>
    </source>
</evidence>
<dbReference type="VEuPathDB" id="PlasmoDB:PRG01_1212200"/>
<feature type="domain" description="Tim10-like" evidence="10">
    <location>
        <begin position="17"/>
        <end position="70"/>
    </location>
</feature>
<dbReference type="GO" id="GO:0005743">
    <property type="term" value="C:mitochondrial inner membrane"/>
    <property type="evidence" value="ECO:0007669"/>
    <property type="project" value="UniProtKB-SubCell"/>
</dbReference>
<keyword evidence="14" id="KW-1185">Reference proteome</keyword>
<evidence type="ECO:0000256" key="3">
    <source>
        <dbReference type="ARBA" id="ARBA00022723"/>
    </source>
</evidence>
<protein>
    <recommendedName>
        <fullName evidence="9">Mitochondrial import inner membrane translocase subunit</fullName>
    </recommendedName>
</protein>
<dbReference type="PANTHER" id="PTHR11038:SF16">
    <property type="entry name" value="MITOCHONDRIAL IMPORT INNER MEMBRANE TRANSLOCASE SUBUNIT TIM10"/>
    <property type="match status" value="1"/>
</dbReference>
<evidence type="ECO:0000313" key="13">
    <source>
        <dbReference type="EMBL" id="SOV80531.1"/>
    </source>
</evidence>
<dbReference type="PANTHER" id="PTHR11038">
    <property type="entry name" value="MITOCHONDRIAL IMPORT INNER MEMBRANE TRANSLOCASE SUBUNIT TIM10"/>
    <property type="match status" value="1"/>
</dbReference>
<dbReference type="AlphaFoldDB" id="A0A060S0H1"/>
<evidence type="ECO:0000313" key="16">
    <source>
        <dbReference type="Proteomes" id="UP000240500"/>
    </source>
</evidence>
<dbReference type="OrthoDB" id="274922at2759"/>
<dbReference type="GO" id="GO:0046872">
    <property type="term" value="F:metal ion binding"/>
    <property type="evidence" value="ECO:0007669"/>
    <property type="project" value="UniProtKB-KW"/>
</dbReference>
<sequence length="75" mass="8555">MNDNISKVNSTVVELLGMSDLFKRMQNTCWLKCIPDVHDSFLSVGETSCVDRCVNKYMEIHTLVGKNLQESQMTK</sequence>
<evidence type="ECO:0000256" key="4">
    <source>
        <dbReference type="ARBA" id="ARBA00022833"/>
    </source>
</evidence>
<organism evidence="11 14">
    <name type="scientific">Plasmodium reichenowi</name>
    <dbReference type="NCBI Taxonomy" id="5854"/>
    <lineage>
        <taxon>Eukaryota</taxon>
        <taxon>Sar</taxon>
        <taxon>Alveolata</taxon>
        <taxon>Apicomplexa</taxon>
        <taxon>Aconoidasida</taxon>
        <taxon>Haemosporida</taxon>
        <taxon>Plasmodiidae</taxon>
        <taxon>Plasmodium</taxon>
        <taxon>Plasmodium (Laverania)</taxon>
    </lineage>
</organism>
<evidence type="ECO:0000259" key="10">
    <source>
        <dbReference type="Pfam" id="PF02953"/>
    </source>
</evidence>
<reference evidence="12 15" key="3">
    <citation type="journal article" date="2016" name="Nat. Commun.">
        <title>Genomes of cryptic chimpanzee Plasmodium species reveal key evolutionary events leading to human malaria.</title>
        <authorList>
            <person name="Sundararaman S.A."/>
            <person name="Plenderleith L.J."/>
            <person name="Liu W."/>
            <person name="Loy D.E."/>
            <person name="Learn G.H."/>
            <person name="Li Y."/>
            <person name="Shaw K.S."/>
            <person name="Ayouba A."/>
            <person name="Peeters M."/>
            <person name="Speede S."/>
            <person name="Shaw G.M."/>
            <person name="Bushman F.D."/>
            <person name="Brisson D."/>
            <person name="Rayner J.C."/>
            <person name="Sharp P.M."/>
            <person name="Hahn B.H."/>
        </authorList>
    </citation>
    <scope>NUCLEOTIDE SEQUENCE [LARGE SCALE GENOMIC DNA]</scope>
    <source>
        <strain evidence="12 15">SY57</strain>
    </source>
</reference>
<dbReference type="Proteomes" id="UP000027581">
    <property type="component" value="Unassembled WGS sequence"/>
</dbReference>
<dbReference type="Proteomes" id="UP000240500">
    <property type="component" value="Chromosome 12"/>
</dbReference>
<reference evidence="11" key="1">
    <citation type="submission" date="2014-01" db="EMBL/GenBank/DDBJ databases">
        <authorList>
            <person name="Aslett M."/>
        </authorList>
    </citation>
    <scope>NUCLEOTIDE SEQUENCE</scope>
    <source>
        <strain evidence="11">CDC</strain>
    </source>
</reference>
<keyword evidence="2 9" id="KW-0813">Transport</keyword>
<keyword evidence="5 9" id="KW-0653">Protein transport</keyword>
<dbReference type="VEuPathDB" id="PlasmoDB:PRCDC_1207900"/>
<evidence type="ECO:0000256" key="5">
    <source>
        <dbReference type="ARBA" id="ARBA00022927"/>
    </source>
</evidence>
<keyword evidence="9" id="KW-0999">Mitochondrion inner membrane</keyword>
<dbReference type="EMBL" id="HG810773">
    <property type="protein sequence ID" value="CDO65367.1"/>
    <property type="molecule type" value="Genomic_DNA"/>
</dbReference>
<keyword evidence="7 9" id="KW-0496">Mitochondrion</keyword>
<keyword evidence="3" id="KW-0479">Metal-binding</keyword>
<comment type="function">
    <text evidence="9">Mitochondrial intermembrane chaperone that participates in the import and insertion of some multi-pass transmembrane proteins into the mitochondrial inner membrane. Also required for the transfer of beta-barrel precursors from the TOM complex to the sorting and assembly machinery (SAM complex) of the outer membrane. Acts as a chaperone-like protein that protects the hydrophobic precursors from aggregation and guide them through the mitochondrial intermembrane space.</text>
</comment>
<dbReference type="Proteomes" id="UP000076359">
    <property type="component" value="Unassembled WGS sequence"/>
</dbReference>
<comment type="subunit">
    <text evidence="9">Heterohexamer.</text>
</comment>
<gene>
    <name evidence="11" type="primary">TIM10</name>
    <name evidence="11" type="ORF">PRCDC_1207900</name>
    <name evidence="13" type="ORF">PRG01_1212200</name>
    <name evidence="12" type="ORF">PRSY57_1207900</name>
</gene>